<keyword evidence="3 5" id="KW-1133">Transmembrane helix</keyword>
<evidence type="ECO:0000256" key="5">
    <source>
        <dbReference type="SAM" id="Phobius"/>
    </source>
</evidence>
<evidence type="ECO:0000256" key="2">
    <source>
        <dbReference type="ARBA" id="ARBA00022692"/>
    </source>
</evidence>
<dbReference type="AlphaFoldDB" id="A0A7T7M8Q5"/>
<evidence type="ECO:0000259" key="6">
    <source>
        <dbReference type="Pfam" id="PF12698"/>
    </source>
</evidence>
<feature type="transmembrane region" description="Helical" evidence="5">
    <location>
        <begin position="280"/>
        <end position="307"/>
    </location>
</feature>
<dbReference type="PANTHER" id="PTHR43471:SF3">
    <property type="entry name" value="ABC TRANSPORTER PERMEASE PROTEIN NATB"/>
    <property type="match status" value="1"/>
</dbReference>
<feature type="transmembrane region" description="Helical" evidence="5">
    <location>
        <begin position="373"/>
        <end position="394"/>
    </location>
</feature>
<evidence type="ECO:0000256" key="3">
    <source>
        <dbReference type="ARBA" id="ARBA00022989"/>
    </source>
</evidence>
<proteinExistence type="predicted"/>
<feature type="transmembrane region" description="Helical" evidence="5">
    <location>
        <begin position="239"/>
        <end position="260"/>
    </location>
</feature>
<dbReference type="Pfam" id="PF12698">
    <property type="entry name" value="ABC2_membrane_3"/>
    <property type="match status" value="1"/>
</dbReference>
<dbReference type="KEGG" id="awe:JG540_07005"/>
<dbReference type="GO" id="GO:0016020">
    <property type="term" value="C:membrane"/>
    <property type="evidence" value="ECO:0007669"/>
    <property type="project" value="UniProtKB-SubCell"/>
</dbReference>
<keyword evidence="8" id="KW-1185">Reference proteome</keyword>
<evidence type="ECO:0000256" key="1">
    <source>
        <dbReference type="ARBA" id="ARBA00004141"/>
    </source>
</evidence>
<sequence length="416" mass="43348">MSPTAPQASGPAAMSRRSEILLVAGRELRTQLLRKSSLISTAIMLVVMVGGIIGWSLYNSGTDQPYRLGVSGADSQVSAALAQVVTSQGQAVEVVTAAPPTKQSLCEDAPEDAPNLVLDLSGDKPRLNVCESADPAVEAGITAVLQQSALAEQFSSLGGDPSGLATTLASATPEVVALDPPSTDQEDFGARYALLMAVDVLLMITLMGGGQAIAMGVVEEKASRIVEILLACVRPTSLLAGKILGTGTAVVLSYGLLAAVGLATARLTGVLPEVQVNLDAVLVVMLLWMVVGFLTFAVLFGAAGSLVSRQEDMPSTTGPLIMLVMAPYMASIYMALNSPEATTWQVLSYVPFFSPFLMPARLVLGVSSWGEQAIGLAVAVAVLPVLVWVSARIYQRAVTRTGARVPLREVLGRRSA</sequence>
<dbReference type="EMBL" id="CP066802">
    <property type="protein sequence ID" value="QQM66820.1"/>
    <property type="molecule type" value="Genomic_DNA"/>
</dbReference>
<organism evidence="7 8">
    <name type="scientific">Actinomyces weissii</name>
    <dbReference type="NCBI Taxonomy" id="675090"/>
    <lineage>
        <taxon>Bacteria</taxon>
        <taxon>Bacillati</taxon>
        <taxon>Actinomycetota</taxon>
        <taxon>Actinomycetes</taxon>
        <taxon>Actinomycetales</taxon>
        <taxon>Actinomycetaceae</taxon>
        <taxon>Actinomyces</taxon>
    </lineage>
</organism>
<name>A0A7T7M8Q5_9ACTO</name>
<dbReference type="PANTHER" id="PTHR43471">
    <property type="entry name" value="ABC TRANSPORTER PERMEASE"/>
    <property type="match status" value="1"/>
</dbReference>
<comment type="subcellular location">
    <subcellularLocation>
        <location evidence="1">Membrane</location>
        <topology evidence="1">Multi-pass membrane protein</topology>
    </subcellularLocation>
</comment>
<accession>A0A7T7M8Q5</accession>
<dbReference type="GO" id="GO:0140359">
    <property type="term" value="F:ABC-type transporter activity"/>
    <property type="evidence" value="ECO:0007669"/>
    <property type="project" value="InterPro"/>
</dbReference>
<feature type="domain" description="ABC-2 type transporter transmembrane" evidence="6">
    <location>
        <begin position="35"/>
        <end position="391"/>
    </location>
</feature>
<keyword evidence="2 5" id="KW-0812">Transmembrane</keyword>
<dbReference type="InterPro" id="IPR013525">
    <property type="entry name" value="ABC2_TM"/>
</dbReference>
<dbReference type="RefSeq" id="WP_200274911.1">
    <property type="nucleotide sequence ID" value="NZ_CP066802.1"/>
</dbReference>
<reference evidence="7 8" key="1">
    <citation type="submission" date="2020-12" db="EMBL/GenBank/DDBJ databases">
        <authorList>
            <person name="Zhou J."/>
        </authorList>
    </citation>
    <scope>NUCLEOTIDE SEQUENCE [LARGE SCALE GENOMIC DNA]</scope>
    <source>
        <strain evidence="7 8">CCUG 61299</strain>
    </source>
</reference>
<evidence type="ECO:0000256" key="4">
    <source>
        <dbReference type="ARBA" id="ARBA00023136"/>
    </source>
</evidence>
<feature type="transmembrane region" description="Helical" evidence="5">
    <location>
        <begin position="319"/>
        <end position="336"/>
    </location>
</feature>
<dbReference type="Proteomes" id="UP000595895">
    <property type="component" value="Chromosome"/>
</dbReference>
<gene>
    <name evidence="7" type="ORF">JG540_07005</name>
</gene>
<evidence type="ECO:0000313" key="7">
    <source>
        <dbReference type="EMBL" id="QQM66820.1"/>
    </source>
</evidence>
<evidence type="ECO:0000313" key="8">
    <source>
        <dbReference type="Proteomes" id="UP000595895"/>
    </source>
</evidence>
<keyword evidence="4 5" id="KW-0472">Membrane</keyword>
<feature type="transmembrane region" description="Helical" evidence="5">
    <location>
        <begin position="192"/>
        <end position="218"/>
    </location>
</feature>
<protein>
    <submittedName>
        <fullName evidence="7">ABC transporter permease</fullName>
    </submittedName>
</protein>
<feature type="transmembrane region" description="Helical" evidence="5">
    <location>
        <begin position="38"/>
        <end position="58"/>
    </location>
</feature>